<feature type="non-terminal residue" evidence="1">
    <location>
        <position position="1"/>
    </location>
</feature>
<protein>
    <submittedName>
        <fullName evidence="1">Uncharacterized protein</fullName>
    </submittedName>
</protein>
<gene>
    <name evidence="1" type="primary">Nfu_g_1_001026</name>
</gene>
<dbReference type="EMBL" id="HAEH01009158">
    <property type="protein sequence ID" value="SBR86416.1"/>
    <property type="molecule type" value="Transcribed_RNA"/>
</dbReference>
<evidence type="ECO:0000313" key="1">
    <source>
        <dbReference type="EMBL" id="SBR86416.1"/>
    </source>
</evidence>
<dbReference type="AlphaFoldDB" id="A0A1A8PYV8"/>
<reference evidence="1" key="2">
    <citation type="submission" date="2016-06" db="EMBL/GenBank/DDBJ databases">
        <title>The genome of a short-lived fish provides insights into sex chromosome evolution and the genetic control of aging.</title>
        <authorList>
            <person name="Reichwald K."/>
            <person name="Felder M."/>
            <person name="Petzold A."/>
            <person name="Koch P."/>
            <person name="Groth M."/>
            <person name="Platzer M."/>
        </authorList>
    </citation>
    <scope>NUCLEOTIDE SEQUENCE</scope>
    <source>
        <tissue evidence="1">Brain</tissue>
    </source>
</reference>
<organism evidence="1">
    <name type="scientific">Nothobranchius rachovii</name>
    <name type="common">bluefin notho</name>
    <dbReference type="NCBI Taxonomy" id="451742"/>
    <lineage>
        <taxon>Eukaryota</taxon>
        <taxon>Metazoa</taxon>
        <taxon>Chordata</taxon>
        <taxon>Craniata</taxon>
        <taxon>Vertebrata</taxon>
        <taxon>Euteleostomi</taxon>
        <taxon>Actinopterygii</taxon>
        <taxon>Neopterygii</taxon>
        <taxon>Teleostei</taxon>
        <taxon>Neoteleostei</taxon>
        <taxon>Acanthomorphata</taxon>
        <taxon>Ovalentaria</taxon>
        <taxon>Atherinomorphae</taxon>
        <taxon>Cyprinodontiformes</taxon>
        <taxon>Nothobranchiidae</taxon>
        <taxon>Nothobranchius</taxon>
    </lineage>
</organism>
<accession>A0A1A8PYV8</accession>
<sequence length="48" mass="5294">STSGLASFISKVLWTDEAKTELFAWRNKNTQKTPVTAVKHGGGSIMLW</sequence>
<dbReference type="EMBL" id="HAEI01001143">
    <property type="protein sequence ID" value="SBR74875.1"/>
    <property type="molecule type" value="Transcribed_RNA"/>
</dbReference>
<feature type="non-terminal residue" evidence="1">
    <location>
        <position position="48"/>
    </location>
</feature>
<name>A0A1A8PYV8_9TELE</name>
<proteinExistence type="predicted"/>
<reference evidence="1" key="1">
    <citation type="submission" date="2016-05" db="EMBL/GenBank/DDBJ databases">
        <authorList>
            <person name="Lavstsen T."/>
            <person name="Jespersen J.S."/>
        </authorList>
    </citation>
    <scope>NUCLEOTIDE SEQUENCE</scope>
    <source>
        <tissue evidence="1">Brain</tissue>
    </source>
</reference>